<sequence length="66" mass="7676">MAMNLRLDDDRTEALKKQADLEGRSMHAVVLRAVDDYLAQHAREAMIREVGIQEAAKWRELLERLK</sequence>
<proteinExistence type="predicted"/>
<accession>A0ABW1FJV8</accession>
<protein>
    <submittedName>
        <fullName evidence="1">Ribbon-helix-helix protein, CopG family</fullName>
    </submittedName>
</protein>
<dbReference type="Gene3D" id="1.10.1220.10">
    <property type="entry name" value="Met repressor-like"/>
    <property type="match status" value="1"/>
</dbReference>
<gene>
    <name evidence="1" type="ORF">ACFP3M_18260</name>
</gene>
<keyword evidence="2" id="KW-1185">Reference proteome</keyword>
<evidence type="ECO:0000313" key="1">
    <source>
        <dbReference type="EMBL" id="MFC5894752.1"/>
    </source>
</evidence>
<dbReference type="SUPFAM" id="SSF47598">
    <property type="entry name" value="Ribbon-helix-helix"/>
    <property type="match status" value="1"/>
</dbReference>
<evidence type="ECO:0000313" key="2">
    <source>
        <dbReference type="Proteomes" id="UP001596241"/>
    </source>
</evidence>
<comment type="caution">
    <text evidence="1">The sequence shown here is derived from an EMBL/GenBank/DDBJ whole genome shotgun (WGS) entry which is preliminary data.</text>
</comment>
<organism evidence="1 2">
    <name type="scientific">Streptomyces ramulosus</name>
    <dbReference type="NCBI Taxonomy" id="47762"/>
    <lineage>
        <taxon>Bacteria</taxon>
        <taxon>Bacillati</taxon>
        <taxon>Actinomycetota</taxon>
        <taxon>Actinomycetes</taxon>
        <taxon>Kitasatosporales</taxon>
        <taxon>Streptomycetaceae</taxon>
        <taxon>Streptomyces</taxon>
    </lineage>
</organism>
<dbReference type="InterPro" id="IPR010985">
    <property type="entry name" value="Ribbon_hlx_hlx"/>
</dbReference>
<dbReference type="InterPro" id="IPR013321">
    <property type="entry name" value="Arc_rbn_hlx_hlx"/>
</dbReference>
<dbReference type="RefSeq" id="WP_345084854.1">
    <property type="nucleotide sequence ID" value="NZ_BAAAWG010000007.1"/>
</dbReference>
<dbReference type="EMBL" id="JBHSPW010000008">
    <property type="protein sequence ID" value="MFC5894752.1"/>
    <property type="molecule type" value="Genomic_DNA"/>
</dbReference>
<name>A0ABW1FJV8_9ACTN</name>
<reference evidence="2" key="1">
    <citation type="journal article" date="2019" name="Int. J. Syst. Evol. Microbiol.">
        <title>The Global Catalogue of Microorganisms (GCM) 10K type strain sequencing project: providing services to taxonomists for standard genome sequencing and annotation.</title>
        <authorList>
            <consortium name="The Broad Institute Genomics Platform"/>
            <consortium name="The Broad Institute Genome Sequencing Center for Infectious Disease"/>
            <person name="Wu L."/>
            <person name="Ma J."/>
        </authorList>
    </citation>
    <scope>NUCLEOTIDE SEQUENCE [LARGE SCALE GENOMIC DNA]</scope>
    <source>
        <strain evidence="2">CGMCC 1.15809</strain>
    </source>
</reference>
<dbReference type="Proteomes" id="UP001596241">
    <property type="component" value="Unassembled WGS sequence"/>
</dbReference>